<comment type="caution">
    <text evidence="1">The sequence shown here is derived from an EMBL/GenBank/DDBJ whole genome shotgun (WGS) entry which is preliminary data.</text>
</comment>
<feature type="non-terminal residue" evidence="1">
    <location>
        <position position="1"/>
    </location>
</feature>
<protein>
    <submittedName>
        <fullName evidence="1">Uncharacterized protein</fullName>
    </submittedName>
</protein>
<evidence type="ECO:0000313" key="2">
    <source>
        <dbReference type="Proteomes" id="UP000708208"/>
    </source>
</evidence>
<dbReference type="EMBL" id="CAJVCH010240760">
    <property type="protein sequence ID" value="CAG7732952.1"/>
    <property type="molecule type" value="Genomic_DNA"/>
</dbReference>
<organism evidence="1 2">
    <name type="scientific">Allacma fusca</name>
    <dbReference type="NCBI Taxonomy" id="39272"/>
    <lineage>
        <taxon>Eukaryota</taxon>
        <taxon>Metazoa</taxon>
        <taxon>Ecdysozoa</taxon>
        <taxon>Arthropoda</taxon>
        <taxon>Hexapoda</taxon>
        <taxon>Collembola</taxon>
        <taxon>Symphypleona</taxon>
        <taxon>Sminthuridae</taxon>
        <taxon>Allacma</taxon>
    </lineage>
</organism>
<accession>A0A8J2KB61</accession>
<proteinExistence type="predicted"/>
<dbReference type="AlphaFoldDB" id="A0A8J2KB61"/>
<sequence length="124" mass="13900">VSYILPYNGNLSSSEDYHLVMFRLETPINFDTPYVKSICQPYGVVPALHALGYKGRYSDILSYAKNIEPSFISGFNGPINEGGPQKLVRLSATSSNDALCLNTYKYYYRSKPDEIFCLIINPGN</sequence>
<gene>
    <name evidence="1" type="ORF">AFUS01_LOCUS21430</name>
</gene>
<keyword evidence="2" id="KW-1185">Reference proteome</keyword>
<reference evidence="1" key="1">
    <citation type="submission" date="2021-06" db="EMBL/GenBank/DDBJ databases">
        <authorList>
            <person name="Hodson N. C."/>
            <person name="Mongue J. A."/>
            <person name="Jaron S. K."/>
        </authorList>
    </citation>
    <scope>NUCLEOTIDE SEQUENCE</scope>
</reference>
<evidence type="ECO:0000313" key="1">
    <source>
        <dbReference type="EMBL" id="CAG7732952.1"/>
    </source>
</evidence>
<dbReference type="Proteomes" id="UP000708208">
    <property type="component" value="Unassembled WGS sequence"/>
</dbReference>
<name>A0A8J2KB61_9HEXA</name>